<reference evidence="2 3" key="1">
    <citation type="submission" date="2024-03" db="EMBL/GenBank/DDBJ databases">
        <authorList>
            <person name="Jo J.-H."/>
        </authorList>
    </citation>
    <scope>NUCLEOTIDE SEQUENCE [LARGE SCALE GENOMIC DNA]</scope>
    <source>
        <strain evidence="2 3">PS1R-30</strain>
    </source>
</reference>
<dbReference type="EMBL" id="JBBHJZ010000002">
    <property type="protein sequence ID" value="MEJ5976952.1"/>
    <property type="molecule type" value="Genomic_DNA"/>
</dbReference>
<evidence type="ECO:0000313" key="3">
    <source>
        <dbReference type="Proteomes" id="UP001361239"/>
    </source>
</evidence>
<dbReference type="InterPro" id="IPR029068">
    <property type="entry name" value="Glyas_Bleomycin-R_OHBP_Dase"/>
</dbReference>
<gene>
    <name evidence="2" type="ORF">WG901_09930</name>
</gene>
<dbReference type="Proteomes" id="UP001361239">
    <property type="component" value="Unassembled WGS sequence"/>
</dbReference>
<dbReference type="RefSeq" id="WP_339586909.1">
    <property type="nucleotide sequence ID" value="NZ_JBBHJZ010000002.1"/>
</dbReference>
<feature type="domain" description="VOC" evidence="1">
    <location>
        <begin position="5"/>
        <end position="126"/>
    </location>
</feature>
<name>A0ABU8RV61_9SPHN</name>
<proteinExistence type="predicted"/>
<accession>A0ABU8RV61</accession>
<sequence>MSLLTAKPIAFILTADRSKAKPFYAGALGLPILSEDDFAVTFDLGDGATIRLTDLPGHTGASHTVLGWGVADIRTAAAELKAKGVTFRVYEGFGQDADAIWSPPGGGAQVAWFTDPDGNVLSLTQFA</sequence>
<evidence type="ECO:0000259" key="1">
    <source>
        <dbReference type="PROSITE" id="PS51819"/>
    </source>
</evidence>
<dbReference type="InterPro" id="IPR004360">
    <property type="entry name" value="Glyas_Fos-R_dOase_dom"/>
</dbReference>
<dbReference type="PROSITE" id="PS51819">
    <property type="entry name" value="VOC"/>
    <property type="match status" value="1"/>
</dbReference>
<keyword evidence="3" id="KW-1185">Reference proteome</keyword>
<comment type="caution">
    <text evidence="2">The sequence shown here is derived from an EMBL/GenBank/DDBJ whole genome shotgun (WGS) entry which is preliminary data.</text>
</comment>
<dbReference type="InterPro" id="IPR037523">
    <property type="entry name" value="VOC_core"/>
</dbReference>
<protein>
    <submittedName>
        <fullName evidence="2">VOC family protein</fullName>
    </submittedName>
</protein>
<dbReference type="SUPFAM" id="SSF54593">
    <property type="entry name" value="Glyoxalase/Bleomycin resistance protein/Dihydroxybiphenyl dioxygenase"/>
    <property type="match status" value="1"/>
</dbReference>
<organism evidence="2 3">
    <name type="scientific">Novosphingobium anseongense</name>
    <dbReference type="NCBI Taxonomy" id="3133436"/>
    <lineage>
        <taxon>Bacteria</taxon>
        <taxon>Pseudomonadati</taxon>
        <taxon>Pseudomonadota</taxon>
        <taxon>Alphaproteobacteria</taxon>
        <taxon>Sphingomonadales</taxon>
        <taxon>Sphingomonadaceae</taxon>
        <taxon>Novosphingobium</taxon>
    </lineage>
</organism>
<dbReference type="Gene3D" id="3.10.180.10">
    <property type="entry name" value="2,3-Dihydroxybiphenyl 1,2-Dioxygenase, domain 1"/>
    <property type="match status" value="1"/>
</dbReference>
<evidence type="ECO:0000313" key="2">
    <source>
        <dbReference type="EMBL" id="MEJ5976952.1"/>
    </source>
</evidence>
<dbReference type="Pfam" id="PF00903">
    <property type="entry name" value="Glyoxalase"/>
    <property type="match status" value="1"/>
</dbReference>